<dbReference type="AlphaFoldDB" id="A0A4P9WDH8"/>
<organism evidence="1 2">
    <name type="scientific">Blyttiomyces helicus</name>
    <dbReference type="NCBI Taxonomy" id="388810"/>
    <lineage>
        <taxon>Eukaryota</taxon>
        <taxon>Fungi</taxon>
        <taxon>Fungi incertae sedis</taxon>
        <taxon>Chytridiomycota</taxon>
        <taxon>Chytridiomycota incertae sedis</taxon>
        <taxon>Chytridiomycetes</taxon>
        <taxon>Chytridiomycetes incertae sedis</taxon>
        <taxon>Blyttiomyces</taxon>
    </lineage>
</organism>
<dbReference type="InterPro" id="IPR032675">
    <property type="entry name" value="LRR_dom_sf"/>
</dbReference>
<dbReference type="EMBL" id="KZ995892">
    <property type="protein sequence ID" value="RKO89775.1"/>
    <property type="molecule type" value="Genomic_DNA"/>
</dbReference>
<gene>
    <name evidence="1" type="ORF">BDK51DRAFT_28128</name>
</gene>
<accession>A0A4P9WDH8</accession>
<protein>
    <submittedName>
        <fullName evidence="1">Uncharacterized protein</fullName>
    </submittedName>
</protein>
<proteinExistence type="predicted"/>
<sequence length="320" mass="35058">MSDVRAMVSTTTDFAAMALKTYRKTPAAANPLLNDAERACAACLRSPEVAALPGAREMLALFTGIFRTAREGTSPPQILHEIDAVLHAKPSPEPSMRSIKSDEDAYEDAVDEDAIEEDAVDADIIEEERCCRFLVSWRACASATEQVAANSPELKILQYGGCLAALQLATIGAGCHHLVSVDLSGGDFTDYDVQTLLHHCPSVAELNLISTQVTIITIHHLESHRPLTMLTLGGEDLRLLETLNAEISLCELLAARGTLLRRLYIGDWGWSMGAKLALVLPDAVRRARQSLRLVSMHSLLLPRPTHPPRAGSPQYQYRRW</sequence>
<evidence type="ECO:0000313" key="2">
    <source>
        <dbReference type="Proteomes" id="UP000269721"/>
    </source>
</evidence>
<keyword evidence="2" id="KW-1185">Reference proteome</keyword>
<evidence type="ECO:0000313" key="1">
    <source>
        <dbReference type="EMBL" id="RKO89775.1"/>
    </source>
</evidence>
<name>A0A4P9WDH8_9FUNG</name>
<dbReference type="Gene3D" id="3.80.10.10">
    <property type="entry name" value="Ribonuclease Inhibitor"/>
    <property type="match status" value="1"/>
</dbReference>
<dbReference type="SUPFAM" id="SSF52047">
    <property type="entry name" value="RNI-like"/>
    <property type="match status" value="1"/>
</dbReference>
<dbReference type="Proteomes" id="UP000269721">
    <property type="component" value="Unassembled WGS sequence"/>
</dbReference>
<reference evidence="2" key="1">
    <citation type="journal article" date="2018" name="Nat. Microbiol.">
        <title>Leveraging single-cell genomics to expand the fungal tree of life.</title>
        <authorList>
            <person name="Ahrendt S.R."/>
            <person name="Quandt C.A."/>
            <person name="Ciobanu D."/>
            <person name="Clum A."/>
            <person name="Salamov A."/>
            <person name="Andreopoulos B."/>
            <person name="Cheng J.F."/>
            <person name="Woyke T."/>
            <person name="Pelin A."/>
            <person name="Henrissat B."/>
            <person name="Reynolds N.K."/>
            <person name="Benny G.L."/>
            <person name="Smith M.E."/>
            <person name="James T.Y."/>
            <person name="Grigoriev I.V."/>
        </authorList>
    </citation>
    <scope>NUCLEOTIDE SEQUENCE [LARGE SCALE GENOMIC DNA]</scope>
</reference>